<name>A0AAD7ZWK4_DIPPU</name>
<organism evidence="2 3">
    <name type="scientific">Diploptera punctata</name>
    <name type="common">Pacific beetle cockroach</name>
    <dbReference type="NCBI Taxonomy" id="6984"/>
    <lineage>
        <taxon>Eukaryota</taxon>
        <taxon>Metazoa</taxon>
        <taxon>Ecdysozoa</taxon>
        <taxon>Arthropoda</taxon>
        <taxon>Hexapoda</taxon>
        <taxon>Insecta</taxon>
        <taxon>Pterygota</taxon>
        <taxon>Neoptera</taxon>
        <taxon>Polyneoptera</taxon>
        <taxon>Dictyoptera</taxon>
        <taxon>Blattodea</taxon>
        <taxon>Blaberoidea</taxon>
        <taxon>Blaberidae</taxon>
        <taxon>Diplopterinae</taxon>
        <taxon>Diploptera</taxon>
    </lineage>
</organism>
<accession>A0AAD7ZWK4</accession>
<feature type="non-terminal residue" evidence="2">
    <location>
        <position position="1"/>
    </location>
</feature>
<feature type="region of interest" description="Disordered" evidence="1">
    <location>
        <begin position="54"/>
        <end position="73"/>
    </location>
</feature>
<protein>
    <submittedName>
        <fullName evidence="2">Uncharacterized protein</fullName>
    </submittedName>
</protein>
<keyword evidence="3" id="KW-1185">Reference proteome</keyword>
<evidence type="ECO:0000313" key="3">
    <source>
        <dbReference type="Proteomes" id="UP001233999"/>
    </source>
</evidence>
<comment type="caution">
    <text evidence="2">The sequence shown here is derived from an EMBL/GenBank/DDBJ whole genome shotgun (WGS) entry which is preliminary data.</text>
</comment>
<reference evidence="2" key="1">
    <citation type="journal article" date="2023" name="IScience">
        <title>Live-bearing cockroach genome reveals convergent evolutionary mechanisms linked to viviparity in insects and beyond.</title>
        <authorList>
            <person name="Fouks B."/>
            <person name="Harrison M.C."/>
            <person name="Mikhailova A.A."/>
            <person name="Marchal E."/>
            <person name="English S."/>
            <person name="Carruthers M."/>
            <person name="Jennings E.C."/>
            <person name="Chiamaka E.L."/>
            <person name="Frigard R.A."/>
            <person name="Pippel M."/>
            <person name="Attardo G.M."/>
            <person name="Benoit J.B."/>
            <person name="Bornberg-Bauer E."/>
            <person name="Tobe S.S."/>
        </authorList>
    </citation>
    <scope>NUCLEOTIDE SEQUENCE</scope>
    <source>
        <strain evidence="2">Stay&amp;Tobe</strain>
    </source>
</reference>
<evidence type="ECO:0000256" key="1">
    <source>
        <dbReference type="SAM" id="MobiDB-lite"/>
    </source>
</evidence>
<gene>
    <name evidence="2" type="ORF">L9F63_019338</name>
</gene>
<dbReference type="Proteomes" id="UP001233999">
    <property type="component" value="Unassembled WGS sequence"/>
</dbReference>
<reference evidence="2" key="2">
    <citation type="submission" date="2023-05" db="EMBL/GenBank/DDBJ databases">
        <authorList>
            <person name="Fouks B."/>
        </authorList>
    </citation>
    <scope>NUCLEOTIDE SEQUENCE</scope>
    <source>
        <strain evidence="2">Stay&amp;Tobe</strain>
        <tissue evidence="2">Testes</tissue>
    </source>
</reference>
<sequence length="132" mass="14705">TSFMCLWYEGCTNLKSSGAGRGRTGPESIPSDVFCVPLPEGGVHFLGRDVQTTSEKSWDNPYTGRRPGKGKLHDGLVCERREIRSNISSHSEPMRGSRRRDIYPRSGHQALGCATWRTHREALFVATLIAEN</sequence>
<evidence type="ECO:0000313" key="2">
    <source>
        <dbReference type="EMBL" id="KAJ9587138.1"/>
    </source>
</evidence>
<dbReference type="EMBL" id="JASPKZ010006482">
    <property type="protein sequence ID" value="KAJ9587138.1"/>
    <property type="molecule type" value="Genomic_DNA"/>
</dbReference>
<proteinExistence type="predicted"/>
<dbReference type="AlphaFoldDB" id="A0AAD7ZWK4"/>
<feature type="non-terminal residue" evidence="2">
    <location>
        <position position="132"/>
    </location>
</feature>